<feature type="domain" description="Alliinase EGF-like" evidence="2">
    <location>
        <begin position="39"/>
        <end position="93"/>
    </location>
</feature>
<organism evidence="3 4">
    <name type="scientific">Linum tenue</name>
    <dbReference type="NCBI Taxonomy" id="586396"/>
    <lineage>
        <taxon>Eukaryota</taxon>
        <taxon>Viridiplantae</taxon>
        <taxon>Streptophyta</taxon>
        <taxon>Embryophyta</taxon>
        <taxon>Tracheophyta</taxon>
        <taxon>Spermatophyta</taxon>
        <taxon>Magnoliopsida</taxon>
        <taxon>eudicotyledons</taxon>
        <taxon>Gunneridae</taxon>
        <taxon>Pentapetalae</taxon>
        <taxon>rosids</taxon>
        <taxon>fabids</taxon>
        <taxon>Malpighiales</taxon>
        <taxon>Linaceae</taxon>
        <taxon>Linum</taxon>
    </lineage>
</organism>
<dbReference type="GO" id="GO:0016846">
    <property type="term" value="F:carbon-sulfur lyase activity"/>
    <property type="evidence" value="ECO:0007669"/>
    <property type="project" value="InterPro"/>
</dbReference>
<comment type="caution">
    <text evidence="3">The sequence shown here is derived from an EMBL/GenBank/DDBJ whole genome shotgun (WGS) entry which is preliminary data.</text>
</comment>
<keyword evidence="1" id="KW-1133">Transmembrane helix</keyword>
<dbReference type="AlphaFoldDB" id="A0AAV0II18"/>
<dbReference type="Pfam" id="PF04863">
    <property type="entry name" value="EGF_alliinase"/>
    <property type="match status" value="1"/>
</dbReference>
<reference evidence="3" key="1">
    <citation type="submission" date="2022-08" db="EMBL/GenBank/DDBJ databases">
        <authorList>
            <person name="Gutierrez-Valencia J."/>
        </authorList>
    </citation>
    <scope>NUCLEOTIDE SEQUENCE</scope>
</reference>
<feature type="transmembrane region" description="Helical" evidence="1">
    <location>
        <begin position="12"/>
        <end position="30"/>
    </location>
</feature>
<proteinExistence type="predicted"/>
<evidence type="ECO:0000259" key="2">
    <source>
        <dbReference type="Pfam" id="PF04863"/>
    </source>
</evidence>
<dbReference type="Gene3D" id="2.10.25.30">
    <property type="entry name" value="EGF-like, alliinase"/>
    <property type="match status" value="1"/>
</dbReference>
<accession>A0AAV0II18</accession>
<protein>
    <recommendedName>
        <fullName evidence="2">Alliinase EGF-like domain-containing protein</fullName>
    </recommendedName>
</protein>
<gene>
    <name evidence="3" type="ORF">LITE_LOCUS9077</name>
</gene>
<dbReference type="InterPro" id="IPR006947">
    <property type="entry name" value="EGF_alliinase"/>
</dbReference>
<keyword evidence="1" id="KW-0812">Transmembrane</keyword>
<dbReference type="EMBL" id="CAMGYJ010000003">
    <property type="protein sequence ID" value="CAI0396339.1"/>
    <property type="molecule type" value="Genomic_DNA"/>
</dbReference>
<dbReference type="Proteomes" id="UP001154282">
    <property type="component" value="Unassembled WGS sequence"/>
</dbReference>
<sequence length="99" mass="10475">MGNKSLSKHSTCLVFSILLNFLLFGYNLYFSTVDDGGLSWSRGAAEEAEAVAAISCSGHGRAYLDGVTSGDLPVCECNTCYGGRDCSKFSPSCSADVDR</sequence>
<evidence type="ECO:0000313" key="3">
    <source>
        <dbReference type="EMBL" id="CAI0396339.1"/>
    </source>
</evidence>
<keyword evidence="1" id="KW-0472">Membrane</keyword>
<keyword evidence="4" id="KW-1185">Reference proteome</keyword>
<dbReference type="InterPro" id="IPR037029">
    <property type="entry name" value="Alliinase_N_sf"/>
</dbReference>
<name>A0AAV0II18_9ROSI</name>
<evidence type="ECO:0000313" key="4">
    <source>
        <dbReference type="Proteomes" id="UP001154282"/>
    </source>
</evidence>
<evidence type="ECO:0000256" key="1">
    <source>
        <dbReference type="SAM" id="Phobius"/>
    </source>
</evidence>